<dbReference type="InterPro" id="IPR035451">
    <property type="entry name" value="Ada-like_dom_sf"/>
</dbReference>
<dbReference type="PANTHER" id="PTHR43280:SF2">
    <property type="entry name" value="HTH-TYPE TRANSCRIPTIONAL REGULATOR EXSA"/>
    <property type="match status" value="1"/>
</dbReference>
<organism evidence="5 6">
    <name type="scientific">Bacillus aquiflavi</name>
    <dbReference type="NCBI Taxonomy" id="2672567"/>
    <lineage>
        <taxon>Bacteria</taxon>
        <taxon>Bacillati</taxon>
        <taxon>Bacillota</taxon>
        <taxon>Bacilli</taxon>
        <taxon>Bacillales</taxon>
        <taxon>Bacillaceae</taxon>
        <taxon>Bacillus</taxon>
    </lineage>
</organism>
<feature type="domain" description="HTH araC/xylS-type" evidence="4">
    <location>
        <begin position="37"/>
        <end position="135"/>
    </location>
</feature>
<evidence type="ECO:0000313" key="6">
    <source>
        <dbReference type="Proteomes" id="UP000472971"/>
    </source>
</evidence>
<dbReference type="InterPro" id="IPR018060">
    <property type="entry name" value="HTH_AraC"/>
</dbReference>
<name>A0A6B3W2H3_9BACI</name>
<dbReference type="PRINTS" id="PR00032">
    <property type="entry name" value="HTHARAC"/>
</dbReference>
<evidence type="ECO:0000256" key="1">
    <source>
        <dbReference type="ARBA" id="ARBA00023015"/>
    </source>
</evidence>
<keyword evidence="6" id="KW-1185">Reference proteome</keyword>
<gene>
    <name evidence="5" type="ORF">G4D64_14465</name>
</gene>
<dbReference type="EMBL" id="JAAIWN010000041">
    <property type="protein sequence ID" value="NEY82677.1"/>
    <property type="molecule type" value="Genomic_DNA"/>
</dbReference>
<dbReference type="GO" id="GO:0043565">
    <property type="term" value="F:sequence-specific DNA binding"/>
    <property type="evidence" value="ECO:0007669"/>
    <property type="project" value="InterPro"/>
</dbReference>
<sequence>MKIFFNQLQPLTEGFRPCKRCRPDLQNYLTTKEQLIEKAIKVMSHTYSKEINLSELARELYVSPFYLQKIFKNKLGISPAQYLKIKRIESAKELMINSRLSMTEIALEVGFKNSAHFSSVFRKIVGVSPTAFRSALQGD</sequence>
<dbReference type="GO" id="GO:0003700">
    <property type="term" value="F:DNA-binding transcription factor activity"/>
    <property type="evidence" value="ECO:0007669"/>
    <property type="project" value="InterPro"/>
</dbReference>
<dbReference type="Pfam" id="PF12833">
    <property type="entry name" value="HTH_18"/>
    <property type="match status" value="1"/>
</dbReference>
<evidence type="ECO:0000259" key="4">
    <source>
        <dbReference type="PROSITE" id="PS01124"/>
    </source>
</evidence>
<reference evidence="5 6" key="1">
    <citation type="submission" date="2020-02" db="EMBL/GenBank/DDBJ databases">
        <title>Bacillus aquiflavi sp. nov., isolated from yellow water of strong flavor Chinese baijiu in Yibin region of China.</title>
        <authorList>
            <person name="Xie J."/>
        </authorList>
    </citation>
    <scope>NUCLEOTIDE SEQUENCE [LARGE SCALE GENOMIC DNA]</scope>
    <source>
        <strain evidence="5 6">3H-10</strain>
    </source>
</reference>
<dbReference type="PROSITE" id="PS01124">
    <property type="entry name" value="HTH_ARAC_FAMILY_2"/>
    <property type="match status" value="1"/>
</dbReference>
<proteinExistence type="predicted"/>
<accession>A0A6B3W2H3</accession>
<protein>
    <submittedName>
        <fullName evidence="5">Helix-turn-helix domain-containing protein</fullName>
    </submittedName>
</protein>
<evidence type="ECO:0000256" key="3">
    <source>
        <dbReference type="ARBA" id="ARBA00023163"/>
    </source>
</evidence>
<dbReference type="PANTHER" id="PTHR43280">
    <property type="entry name" value="ARAC-FAMILY TRANSCRIPTIONAL REGULATOR"/>
    <property type="match status" value="1"/>
</dbReference>
<dbReference type="Proteomes" id="UP000472971">
    <property type="component" value="Unassembled WGS sequence"/>
</dbReference>
<dbReference type="AlphaFoldDB" id="A0A6B3W2H3"/>
<evidence type="ECO:0000256" key="2">
    <source>
        <dbReference type="ARBA" id="ARBA00023125"/>
    </source>
</evidence>
<dbReference type="InterPro" id="IPR009057">
    <property type="entry name" value="Homeodomain-like_sf"/>
</dbReference>
<dbReference type="SUPFAM" id="SSF46689">
    <property type="entry name" value="Homeodomain-like"/>
    <property type="match status" value="2"/>
</dbReference>
<comment type="caution">
    <text evidence="5">The sequence shown here is derived from an EMBL/GenBank/DDBJ whole genome shotgun (WGS) entry which is preliminary data.</text>
</comment>
<dbReference type="InterPro" id="IPR020449">
    <property type="entry name" value="Tscrpt_reg_AraC-type_HTH"/>
</dbReference>
<dbReference type="Gene3D" id="1.10.10.60">
    <property type="entry name" value="Homeodomain-like"/>
    <property type="match status" value="2"/>
</dbReference>
<keyword evidence="2" id="KW-0238">DNA-binding</keyword>
<dbReference type="PROSITE" id="PS00041">
    <property type="entry name" value="HTH_ARAC_FAMILY_1"/>
    <property type="match status" value="1"/>
</dbReference>
<dbReference type="SUPFAM" id="SSF57884">
    <property type="entry name" value="Ada DNA repair protein, N-terminal domain (N-Ada 10)"/>
    <property type="match status" value="1"/>
</dbReference>
<dbReference type="SMART" id="SM00342">
    <property type="entry name" value="HTH_ARAC"/>
    <property type="match status" value="1"/>
</dbReference>
<keyword evidence="1" id="KW-0805">Transcription regulation</keyword>
<keyword evidence="3" id="KW-0804">Transcription</keyword>
<evidence type="ECO:0000313" key="5">
    <source>
        <dbReference type="EMBL" id="NEY82677.1"/>
    </source>
</evidence>
<dbReference type="InterPro" id="IPR018062">
    <property type="entry name" value="HTH_AraC-typ_CS"/>
</dbReference>